<name>A0A7X6KTB4_9CELL</name>
<protein>
    <submittedName>
        <fullName evidence="2">Uncharacterized protein</fullName>
    </submittedName>
</protein>
<organism evidence="2 3">
    <name type="scientific">Cellulomonas denverensis</name>
    <dbReference type="NCBI Taxonomy" id="264297"/>
    <lineage>
        <taxon>Bacteria</taxon>
        <taxon>Bacillati</taxon>
        <taxon>Actinomycetota</taxon>
        <taxon>Actinomycetes</taxon>
        <taxon>Micrococcales</taxon>
        <taxon>Cellulomonadaceae</taxon>
        <taxon>Cellulomonas</taxon>
    </lineage>
</organism>
<proteinExistence type="predicted"/>
<gene>
    <name evidence="2" type="ORF">HGA03_03635</name>
</gene>
<dbReference type="Proteomes" id="UP000581206">
    <property type="component" value="Unassembled WGS sequence"/>
</dbReference>
<keyword evidence="1" id="KW-1133">Transmembrane helix</keyword>
<dbReference type="EMBL" id="JAAXOX010000001">
    <property type="protein sequence ID" value="NKY21753.1"/>
    <property type="molecule type" value="Genomic_DNA"/>
</dbReference>
<sequence>MLLLLVIFGVIAAASLAVSFPEGTEVRHSLLPPLSPTRHRPHLDSYPLGPVVLCVTLPLEFALWLRRRALARGWAPWLAAAVLVPICAGSAAVLAGPVRARLIERLVAEAVAGRRELIRPGELADFEAWAGGIAGAYIDKALVCFTAMVLVVRVIAAVALRWQARVDADRRRRDSAWP</sequence>
<feature type="transmembrane region" description="Helical" evidence="1">
    <location>
        <begin position="77"/>
        <end position="96"/>
    </location>
</feature>
<comment type="caution">
    <text evidence="2">The sequence shown here is derived from an EMBL/GenBank/DDBJ whole genome shotgun (WGS) entry which is preliminary data.</text>
</comment>
<feature type="transmembrane region" description="Helical" evidence="1">
    <location>
        <begin position="140"/>
        <end position="162"/>
    </location>
</feature>
<evidence type="ECO:0000256" key="1">
    <source>
        <dbReference type="SAM" id="Phobius"/>
    </source>
</evidence>
<evidence type="ECO:0000313" key="3">
    <source>
        <dbReference type="Proteomes" id="UP000581206"/>
    </source>
</evidence>
<accession>A0A7X6KTB4</accession>
<dbReference type="AlphaFoldDB" id="A0A7X6KTB4"/>
<feature type="transmembrane region" description="Helical" evidence="1">
    <location>
        <begin position="45"/>
        <end position="65"/>
    </location>
</feature>
<keyword evidence="1" id="KW-0812">Transmembrane</keyword>
<reference evidence="2 3" key="1">
    <citation type="submission" date="2020-04" db="EMBL/GenBank/DDBJ databases">
        <title>MicrobeNet Type strains.</title>
        <authorList>
            <person name="Nicholson A.C."/>
        </authorList>
    </citation>
    <scope>NUCLEOTIDE SEQUENCE [LARGE SCALE GENOMIC DNA]</scope>
    <source>
        <strain evidence="2 3">ATCC BAA-788</strain>
    </source>
</reference>
<dbReference type="RefSeq" id="WP_168628802.1">
    <property type="nucleotide sequence ID" value="NZ_BONL01000010.1"/>
</dbReference>
<evidence type="ECO:0000313" key="2">
    <source>
        <dbReference type="EMBL" id="NKY21753.1"/>
    </source>
</evidence>
<keyword evidence="3" id="KW-1185">Reference proteome</keyword>
<keyword evidence="1" id="KW-0472">Membrane</keyword>